<evidence type="ECO:0000256" key="1">
    <source>
        <dbReference type="SAM" id="Phobius"/>
    </source>
</evidence>
<dbReference type="EMBL" id="AY459534">
    <property type="protein sequence ID" value="AAR27401.1"/>
    <property type="molecule type" value="Genomic_DNA"/>
</dbReference>
<gene>
    <name evidence="3" type="ordered locus">LJ_1753</name>
    <name evidence="2" type="ORF">Ljo_1753</name>
</gene>
<dbReference type="HOGENOM" id="CLU_1473404_0_0_9"/>
<reference evidence="2" key="3">
    <citation type="journal article" date="2004" name="Virology">
        <title>The prophages of Lactobacillus johnsonii NCC 533: comparative genomics and transcription analysis.</title>
        <authorList>
            <person name="Ventura M."/>
            <person name="Canchaya C."/>
            <person name="Pridmore R.D."/>
            <person name="Brussow H."/>
        </authorList>
    </citation>
    <scope>NUCLEOTIDE SEQUENCE</scope>
    <source>
        <strain evidence="2">NCC 533</strain>
    </source>
</reference>
<protein>
    <submittedName>
        <fullName evidence="3">Uncharacterized protein</fullName>
    </submittedName>
</protein>
<name>Q74I15_LACJO</name>
<reference evidence="3 4" key="2">
    <citation type="journal article" date="2004" name="Proc. Natl. Acad. Sci. U.S.A.">
        <title>The genome sequence of the probiotic intestinal bacterium Lactobacillus johnsonii NCC 533.</title>
        <authorList>
            <person name="Pridmore R.D."/>
            <person name="Berger B."/>
            <person name="Desiere F."/>
            <person name="Vilanova D."/>
            <person name="Barretto C."/>
            <person name="Pittet A.-C."/>
            <person name="Zwahlen M.-C."/>
            <person name="Rouvet M."/>
            <person name="Altermann E."/>
            <person name="Barrangou R."/>
            <person name="Mollet B."/>
            <person name="Mercenier A."/>
            <person name="Klaenhammer T."/>
            <person name="Arigoni F."/>
            <person name="Schell M.A."/>
        </authorList>
    </citation>
    <scope>NUCLEOTIDE SEQUENCE [LARGE SCALE GENOMIC DNA]</scope>
    <source>
        <strain evidence="4">CNCM I-1225 / La1 / NCC 533</strain>
        <strain evidence="3">NCC 533</strain>
    </source>
</reference>
<organism evidence="3 4">
    <name type="scientific">Lactobacillus johnsonii (strain CNCM I-12250 / La1 / NCC 533)</name>
    <dbReference type="NCBI Taxonomy" id="257314"/>
    <lineage>
        <taxon>Bacteria</taxon>
        <taxon>Bacillati</taxon>
        <taxon>Bacillota</taxon>
        <taxon>Bacilli</taxon>
        <taxon>Lactobacillales</taxon>
        <taxon>Lactobacillaceae</taxon>
        <taxon>Lactobacillus</taxon>
    </lineage>
</organism>
<proteinExistence type="predicted"/>
<dbReference type="EMBL" id="AE017198">
    <property type="protein sequence ID" value="AAS09525.1"/>
    <property type="molecule type" value="Genomic_DNA"/>
</dbReference>
<keyword evidence="1" id="KW-0812">Transmembrane</keyword>
<dbReference type="Proteomes" id="UP000000581">
    <property type="component" value="Chromosome"/>
</dbReference>
<dbReference type="AlphaFoldDB" id="Q74I15"/>
<evidence type="ECO:0000313" key="3">
    <source>
        <dbReference type="EMBL" id="AAS09525.1"/>
    </source>
</evidence>
<dbReference type="PATRIC" id="fig|257314.6.peg.1578"/>
<accession>Q6SEB0</accession>
<dbReference type="eggNOG" id="ENOG5030B9G">
    <property type="taxonomic scope" value="Bacteria"/>
</dbReference>
<evidence type="ECO:0000313" key="4">
    <source>
        <dbReference type="Proteomes" id="UP000000581"/>
    </source>
</evidence>
<keyword evidence="1" id="KW-0472">Membrane</keyword>
<keyword evidence="1" id="KW-1133">Transmembrane helix</keyword>
<dbReference type="KEGG" id="ljo:LJ_1753"/>
<reference evidence="3" key="1">
    <citation type="journal article" date="2004" name="Appl. Environ. Microbiol.">
        <title>L-alanine auxotrophy of Lactobacillus johnsonii as demonstrated by physiological, genomic, and gene complementation approaches.</title>
        <authorList>
            <person name="van der Kaaij H."/>
            <person name="Desiere F."/>
            <person name="Mollet B."/>
            <person name="Germond J.E."/>
        </authorList>
    </citation>
    <scope>NUCLEOTIDE SEQUENCE</scope>
    <source>
        <strain evidence="3">NCC 533</strain>
    </source>
</reference>
<accession>Q74I15</accession>
<feature type="transmembrane region" description="Helical" evidence="1">
    <location>
        <begin position="56"/>
        <end position="75"/>
    </location>
</feature>
<sequence length="189" mass="21957">MKMHKFVYDTKKPLGSPTGFRVLAIVIILIITFIYIKLLPTTLPRIIKNEESNNVLFYPFFLLIVPVICPLWKWINFNIIHYKEFYALKKVIQSAQLVDYDDKNKTSIFSMRQVVAGIKVIYEKISNGDIEISFYPNGIKNSDRVRQLTDRLQEAFDLTVISVDNQLTHTTYVLGDISSNKKEVNNDDF</sequence>
<evidence type="ECO:0000313" key="2">
    <source>
        <dbReference type="EMBL" id="AAR27401.1"/>
    </source>
</evidence>
<feature type="transmembrane region" description="Helical" evidence="1">
    <location>
        <begin position="20"/>
        <end position="36"/>
    </location>
</feature>